<keyword evidence="12 13" id="KW-0472">Membrane</keyword>
<dbReference type="AlphaFoldDB" id="A0A9C6U5D7"/>
<evidence type="ECO:0000256" key="1">
    <source>
        <dbReference type="ARBA" id="ARBA00001971"/>
    </source>
</evidence>
<keyword evidence="9" id="KW-0560">Oxidoreductase</keyword>
<keyword evidence="5" id="KW-0349">Heme</keyword>
<keyword evidence="14" id="KW-1185">Reference proteome</keyword>
<comment type="similarity">
    <text evidence="4">Belongs to the cytochrome P450 family.</text>
</comment>
<dbReference type="GO" id="GO:0004497">
    <property type="term" value="F:monooxygenase activity"/>
    <property type="evidence" value="ECO:0007669"/>
    <property type="project" value="UniProtKB-KW"/>
</dbReference>
<evidence type="ECO:0000256" key="5">
    <source>
        <dbReference type="ARBA" id="ARBA00022617"/>
    </source>
</evidence>
<dbReference type="InterPro" id="IPR036396">
    <property type="entry name" value="Cyt_P450_sf"/>
</dbReference>
<evidence type="ECO:0000256" key="8">
    <source>
        <dbReference type="ARBA" id="ARBA00022848"/>
    </source>
</evidence>
<dbReference type="PANTHER" id="PTHR24291">
    <property type="entry name" value="CYTOCHROME P450 FAMILY 4"/>
    <property type="match status" value="1"/>
</dbReference>
<dbReference type="PANTHER" id="PTHR24291:SF189">
    <property type="entry name" value="CYTOCHROME P450 4C3-RELATED"/>
    <property type="match status" value="1"/>
</dbReference>
<keyword evidence="7" id="KW-0256">Endoplasmic reticulum</keyword>
<keyword evidence="13" id="KW-0812">Transmembrane</keyword>
<keyword evidence="6" id="KW-0479">Metal-binding</keyword>
<evidence type="ECO:0000256" key="4">
    <source>
        <dbReference type="ARBA" id="ARBA00010617"/>
    </source>
</evidence>
<dbReference type="GeneID" id="113212737"/>
<comment type="subcellular location">
    <subcellularLocation>
        <location evidence="3">Endoplasmic reticulum membrane</location>
        <topology evidence="3">Peripheral membrane protein</topology>
    </subcellularLocation>
    <subcellularLocation>
        <location evidence="2">Microsome membrane</location>
        <topology evidence="2">Peripheral membrane protein</topology>
    </subcellularLocation>
</comment>
<dbReference type="GO" id="GO:0005789">
    <property type="term" value="C:endoplasmic reticulum membrane"/>
    <property type="evidence" value="ECO:0007669"/>
    <property type="project" value="UniProtKB-SubCell"/>
</dbReference>
<feature type="transmembrane region" description="Helical" evidence="13">
    <location>
        <begin position="17"/>
        <end position="38"/>
    </location>
</feature>
<evidence type="ECO:0000313" key="15">
    <source>
        <dbReference type="RefSeq" id="XP_052126565.1"/>
    </source>
</evidence>
<keyword evidence="11" id="KW-0503">Monooxygenase</keyword>
<dbReference type="RefSeq" id="XP_052126565.1">
    <property type="nucleotide sequence ID" value="XM_052270605.1"/>
</dbReference>
<reference evidence="15" key="1">
    <citation type="submission" date="2025-08" db="UniProtKB">
        <authorList>
            <consortium name="RefSeq"/>
        </authorList>
    </citation>
    <scope>IDENTIFICATION</scope>
    <source>
        <tissue evidence="15">Whole organism</tissue>
    </source>
</reference>
<dbReference type="GO" id="GO:0005506">
    <property type="term" value="F:iron ion binding"/>
    <property type="evidence" value="ECO:0007669"/>
    <property type="project" value="InterPro"/>
</dbReference>
<dbReference type="Proteomes" id="UP000504606">
    <property type="component" value="Unplaced"/>
</dbReference>
<dbReference type="InterPro" id="IPR050196">
    <property type="entry name" value="Cytochrome_P450_Monoox"/>
</dbReference>
<dbReference type="GO" id="GO:0020037">
    <property type="term" value="F:heme binding"/>
    <property type="evidence" value="ECO:0007669"/>
    <property type="project" value="InterPro"/>
</dbReference>
<name>A0A9C6U5D7_FRAOC</name>
<evidence type="ECO:0000313" key="14">
    <source>
        <dbReference type="Proteomes" id="UP000504606"/>
    </source>
</evidence>
<sequence length="383" mass="44313">MSYTATSILGNFSVTKFLTNLTLAAILWLLILQAFQFLRKCIHFRRIEQTIPGPFSVPFFGSVFWLSLNADNCLEKILDSVKPYWPGLVRYSAFNKLHVMVNDADHIAKVLRDRHFSDKPWMFYGPLKPIIRDGIFTSNGEPWQAHRLVITPTFHAEVMGRYVEILDMEAKEFVDKLSGMLHKDVDCSDTMIRTASFMAIRTMMSSTLNERECSILEEIISLVPRALKSVNRRSLNPFLWPDWIFKWTQMYRDTEAAKTLFDMLINSIIQRKSSEIHATASRERQLASKLGFRDRKSLLDLLLESKFSGELRMTDEDILNETSTMFITAFDTPVIVVTFVLKVLSIRPDIQELVYAEICDVLQEKDHKLSSDDLSRWAIYNNT</sequence>
<proteinExistence type="inferred from homology"/>
<evidence type="ECO:0000256" key="11">
    <source>
        <dbReference type="ARBA" id="ARBA00023033"/>
    </source>
</evidence>
<dbReference type="KEGG" id="foc:113212737"/>
<evidence type="ECO:0000256" key="13">
    <source>
        <dbReference type="SAM" id="Phobius"/>
    </source>
</evidence>
<evidence type="ECO:0000256" key="3">
    <source>
        <dbReference type="ARBA" id="ARBA00004406"/>
    </source>
</evidence>
<protein>
    <submittedName>
        <fullName evidence="15">Cytochrome P450 4c21-like</fullName>
    </submittedName>
</protein>
<dbReference type="InterPro" id="IPR001128">
    <property type="entry name" value="Cyt_P450"/>
</dbReference>
<dbReference type="Pfam" id="PF00067">
    <property type="entry name" value="p450"/>
    <property type="match status" value="1"/>
</dbReference>
<dbReference type="Gene3D" id="1.10.630.10">
    <property type="entry name" value="Cytochrome P450"/>
    <property type="match status" value="1"/>
</dbReference>
<dbReference type="GO" id="GO:0016705">
    <property type="term" value="F:oxidoreductase activity, acting on paired donors, with incorporation or reduction of molecular oxygen"/>
    <property type="evidence" value="ECO:0007669"/>
    <property type="project" value="InterPro"/>
</dbReference>
<dbReference type="OrthoDB" id="1372046at2759"/>
<evidence type="ECO:0000256" key="12">
    <source>
        <dbReference type="ARBA" id="ARBA00023136"/>
    </source>
</evidence>
<accession>A0A9C6U5D7</accession>
<evidence type="ECO:0000256" key="9">
    <source>
        <dbReference type="ARBA" id="ARBA00023002"/>
    </source>
</evidence>
<keyword evidence="10" id="KW-0408">Iron</keyword>
<evidence type="ECO:0000256" key="2">
    <source>
        <dbReference type="ARBA" id="ARBA00004174"/>
    </source>
</evidence>
<organism evidence="14 15">
    <name type="scientific">Frankliniella occidentalis</name>
    <name type="common">Western flower thrips</name>
    <name type="synonym">Euthrips occidentalis</name>
    <dbReference type="NCBI Taxonomy" id="133901"/>
    <lineage>
        <taxon>Eukaryota</taxon>
        <taxon>Metazoa</taxon>
        <taxon>Ecdysozoa</taxon>
        <taxon>Arthropoda</taxon>
        <taxon>Hexapoda</taxon>
        <taxon>Insecta</taxon>
        <taxon>Pterygota</taxon>
        <taxon>Neoptera</taxon>
        <taxon>Paraneoptera</taxon>
        <taxon>Thysanoptera</taxon>
        <taxon>Terebrantia</taxon>
        <taxon>Thripoidea</taxon>
        <taxon>Thripidae</taxon>
        <taxon>Frankliniella</taxon>
    </lineage>
</organism>
<keyword evidence="8" id="KW-0492">Microsome</keyword>
<evidence type="ECO:0000256" key="7">
    <source>
        <dbReference type="ARBA" id="ARBA00022824"/>
    </source>
</evidence>
<comment type="cofactor">
    <cofactor evidence="1">
        <name>heme</name>
        <dbReference type="ChEBI" id="CHEBI:30413"/>
    </cofactor>
</comment>
<keyword evidence="13" id="KW-1133">Transmembrane helix</keyword>
<dbReference type="SUPFAM" id="SSF48264">
    <property type="entry name" value="Cytochrome P450"/>
    <property type="match status" value="1"/>
</dbReference>
<gene>
    <name evidence="15" type="primary">LOC113212737</name>
</gene>
<evidence type="ECO:0000256" key="6">
    <source>
        <dbReference type="ARBA" id="ARBA00022723"/>
    </source>
</evidence>
<evidence type="ECO:0000256" key="10">
    <source>
        <dbReference type="ARBA" id="ARBA00023004"/>
    </source>
</evidence>